<reference evidence="11 12" key="1">
    <citation type="submission" date="2023-08" db="EMBL/GenBank/DDBJ databases">
        <title>Annotated Genome Sequence of Vanrija albida AlHP1.</title>
        <authorList>
            <person name="Herzog R."/>
        </authorList>
    </citation>
    <scope>NUCLEOTIDE SEQUENCE [LARGE SCALE GENOMIC DNA]</scope>
    <source>
        <strain evidence="11 12">AlHP1</strain>
    </source>
</reference>
<evidence type="ECO:0000256" key="8">
    <source>
        <dbReference type="SAM" id="Coils"/>
    </source>
</evidence>
<dbReference type="InterPro" id="IPR000547">
    <property type="entry name" value="Clathrin_H-chain/VPS_repeat"/>
</dbReference>
<organism evidence="11 12">
    <name type="scientific">Vanrija albida</name>
    <dbReference type="NCBI Taxonomy" id="181172"/>
    <lineage>
        <taxon>Eukaryota</taxon>
        <taxon>Fungi</taxon>
        <taxon>Dikarya</taxon>
        <taxon>Basidiomycota</taxon>
        <taxon>Agaricomycotina</taxon>
        <taxon>Tremellomycetes</taxon>
        <taxon>Trichosporonales</taxon>
        <taxon>Trichosporonaceae</taxon>
        <taxon>Vanrija</taxon>
    </lineage>
</organism>
<evidence type="ECO:0000256" key="1">
    <source>
        <dbReference type="ARBA" id="ARBA00010454"/>
    </source>
</evidence>
<keyword evidence="2" id="KW-0479">Metal-binding</keyword>
<dbReference type="CDD" id="cd16462">
    <property type="entry name" value="RING-H2_Pep3p-like"/>
    <property type="match status" value="1"/>
</dbReference>
<keyword evidence="3" id="KW-0863">Zinc-finger</keyword>
<feature type="coiled-coil region" evidence="8">
    <location>
        <begin position="601"/>
        <end position="628"/>
    </location>
</feature>
<dbReference type="Pfam" id="PF26148">
    <property type="entry name" value="VPS18_RING_C"/>
    <property type="match status" value="1"/>
</dbReference>
<evidence type="ECO:0000256" key="4">
    <source>
        <dbReference type="ARBA" id="ARBA00022833"/>
    </source>
</evidence>
<dbReference type="RefSeq" id="XP_069209489.1">
    <property type="nucleotide sequence ID" value="XM_069352071.1"/>
</dbReference>
<evidence type="ECO:0000313" key="12">
    <source>
        <dbReference type="Proteomes" id="UP001565368"/>
    </source>
</evidence>
<gene>
    <name evidence="11" type="primary">PEP3</name>
    <name evidence="11" type="ORF">Q8F55_003529</name>
</gene>
<keyword evidence="12" id="KW-1185">Reference proteome</keyword>
<keyword evidence="5" id="KW-0472">Membrane</keyword>
<evidence type="ECO:0000259" key="10">
    <source>
        <dbReference type="Pfam" id="PF26148"/>
    </source>
</evidence>
<keyword evidence="4" id="KW-0862">Zinc</keyword>
<evidence type="ECO:0000256" key="2">
    <source>
        <dbReference type="ARBA" id="ARBA00022723"/>
    </source>
</evidence>
<evidence type="ECO:0000256" key="5">
    <source>
        <dbReference type="ARBA" id="ARBA00023136"/>
    </source>
</evidence>
<keyword evidence="8" id="KW-0175">Coiled coil</keyword>
<name>A0ABR3Q465_9TREE</name>
<dbReference type="Proteomes" id="UP001565368">
    <property type="component" value="Unassembled WGS sequence"/>
</dbReference>
<dbReference type="PANTHER" id="PTHR23323">
    <property type="entry name" value="VACUOLAR PROTEIN SORTING-ASSOCIATED PROTEIN"/>
    <property type="match status" value="1"/>
</dbReference>
<evidence type="ECO:0000256" key="3">
    <source>
        <dbReference type="ARBA" id="ARBA00022771"/>
    </source>
</evidence>
<dbReference type="PANTHER" id="PTHR23323:SF26">
    <property type="entry name" value="VACUOLAR PROTEIN SORTING-ASSOCIATED PROTEIN 18 HOMOLOG"/>
    <property type="match status" value="1"/>
</dbReference>
<proteinExistence type="inferred from homology"/>
<feature type="coiled-coil region" evidence="8">
    <location>
        <begin position="907"/>
        <end position="941"/>
    </location>
</feature>
<dbReference type="InterPro" id="IPR007810">
    <property type="entry name" value="Pep3/Vps18_beta-prop"/>
</dbReference>
<evidence type="ECO:0000259" key="9">
    <source>
        <dbReference type="Pfam" id="PF05131"/>
    </source>
</evidence>
<evidence type="ECO:0000256" key="7">
    <source>
        <dbReference type="PROSITE-ProRule" id="PRU01006"/>
    </source>
</evidence>
<evidence type="ECO:0000313" key="11">
    <source>
        <dbReference type="EMBL" id="KAL1409545.1"/>
    </source>
</evidence>
<protein>
    <submittedName>
        <fullName evidence="11">Tethering complex subunit</fullName>
    </submittedName>
</protein>
<accession>A0ABR3Q465</accession>
<evidence type="ECO:0000256" key="6">
    <source>
        <dbReference type="ARBA" id="ARBA00029433"/>
    </source>
</evidence>
<dbReference type="GeneID" id="95984572"/>
<comment type="caution">
    <text evidence="11">The sequence shown here is derived from an EMBL/GenBank/DDBJ whole genome shotgun (WGS) entry which is preliminary data.</text>
</comment>
<feature type="domain" description="Pep3/Vps18 beta-propeller" evidence="9">
    <location>
        <begin position="67"/>
        <end position="481"/>
    </location>
</feature>
<feature type="domain" description="Pep3/Vps18 RING C-terminal" evidence="10">
    <location>
        <begin position="945"/>
        <end position="1008"/>
    </location>
</feature>
<feature type="repeat" description="CHCR" evidence="7">
    <location>
        <begin position="712"/>
        <end position="870"/>
    </location>
</feature>
<sequence>MSMLDDFVEHAAGSSDAPRVAAAERLSAVEYEGFEPDANEADEVPSLVRALETGFVPSSRAAHGLDPLFSLAVVQYSPPSDILTFTSANNILFLATHPLSVVIIDLNNPAELLSVDLPKPGAEKGGAPPARDVTIRGLFADPTARHLIITTTTGDTFYLPITPGNPTTQSRRPRPLRLRHNITAVGWSPLRGVSADGSDAAKGDNVTPPATDVLLGTVNGVVLSLPLPPTDDIFKTVNLAMSKGGERDLQTVYTLPDGQAITGIEFGFWNAKSKRGDKRAWVVITTLERIYEVQGPVTTTIAGGKGGGWPEEVFKPVRESAPKFQELAGDVPRSELRVHIPSVVGQPATALPAPDAIAWVTAAGLYHSALSNKPTNDILFKPSLLPYPPAPEQNPTPVFSRGSGRQSPSKAPIPLSVAVTQWHWLLLFPDRVVAISRENDKVVWDEPLSLAPGDQALGLAADPVSRTFWVYSARAIIEVVVSQEDRDVWRAKLDKGAFSSALEYARTPAQKDIVRSRQGDALYGEGKFMAAAQAYAESTRSFEYVSLRFVDANELDALRVYLAGRLGKLEKKDLTQRMMLATWLLEIYLSKCNTLEDLIAAESATSDVENLQMERSMVEDDLQSFLKDHKANLDPSVVYELILGHGRTDLYLFYAELNKDYDKVVEHWITEEEWAKAIDVLSRQDDIDLYYRFASLLIRNVPRETVDAWIKQQALSPRRLIPALLNQKSEPLETNQAVRYLEHVIHRQGSTDSTIYNLLLTLYASDPNPEDGPLLKFLSSVPDDPVTDRPYYDLDYALRLCKTHDRIRACVQIYSRMGLYESSVNLALERGDVELAKVHADKPEDDDALRRKLWLKIGKYVVQEKGDIKEAMKFLESTDLVKIEDILPFFPDFVVIDDFKTEICTALEDYSARIEELKLEMDEATRSAESIKADIEALSTRFIAVEQSDKCWRCHQGVTSRQFYVFPCQHSFHADCLISMAMEYLPAPSLRRILHLQNELTSRSAVPGRQLLSQGFEGGASTPQRRGNTAAGAAASAADFLLAVPGRKTLVAAGDKLRDLIVPDVLAQAVTAVGGSGRTRKKRDPDEEARAEAARKEIDSLVAAVCPLCEGSVSAIDKPFIREDEDLSDWAL</sequence>
<dbReference type="InterPro" id="IPR058919">
    <property type="entry name" value="Pep3/Vps18_RING_C"/>
</dbReference>
<comment type="subcellular location">
    <subcellularLocation>
        <location evidence="6">Endomembrane system</location>
        <topology evidence="6">Peripheral membrane protein</topology>
        <orientation evidence="6">Cytoplasmic side</orientation>
    </subcellularLocation>
</comment>
<dbReference type="EMBL" id="JBBXJM010000003">
    <property type="protein sequence ID" value="KAL1409545.1"/>
    <property type="molecule type" value="Genomic_DNA"/>
</dbReference>
<dbReference type="PROSITE" id="PS50236">
    <property type="entry name" value="CHCR"/>
    <property type="match status" value="1"/>
</dbReference>
<dbReference type="Pfam" id="PF05131">
    <property type="entry name" value="Pep3_Vps18"/>
    <property type="match status" value="1"/>
</dbReference>
<comment type="similarity">
    <text evidence="1">Belongs to the VPS18 family.</text>
</comment>